<dbReference type="Pfam" id="PF21762">
    <property type="entry name" value="DEDDh_C"/>
    <property type="match status" value="1"/>
</dbReference>
<sequence>MEVYTPMIHPELDYSKVKSLKETFKLKGIDIDQYLESDHFKFKQGGEKRALQILTSAMKLTNPLTKPLISIDCEASEDNTKKLTEIGIAILDPQISTPGSIVPQIKTIHLVILENLQLHNYKYVQGNKLKFMGGTSYVLTKKQAENILGQIMEKYITTRDGVLIGHDVKQDIKYLKKAGIQVSQTIHRIDTMALIKLSRDSGHSLWAVLKQLDIPHANLHNAANDAYYSLIAAISLCDPIVRLNKDLDFYLPTSSSLSKKYQPRNDEAKFILVDDEQKFIDDVLSNKG</sequence>
<dbReference type="InterPro" id="IPR048519">
    <property type="entry name" value="Gfd2/YDR514C-like_C"/>
</dbReference>
<reference evidence="2 3" key="1">
    <citation type="journal article" date="2021" name="DNA Res.">
        <title>Genome analysis of Candida subhashii reveals its hybrid nature and dual mitochondrial genome conformations.</title>
        <authorList>
            <person name="Mixao V."/>
            <person name="Hegedusova E."/>
            <person name="Saus E."/>
            <person name="Pryszcz L.P."/>
            <person name="Cillingova A."/>
            <person name="Nosek J."/>
            <person name="Gabaldon T."/>
        </authorList>
    </citation>
    <scope>NUCLEOTIDE SEQUENCE [LARGE SCALE GENOMIC DNA]</scope>
    <source>
        <strain evidence="2 3">CBS 10753</strain>
    </source>
</reference>
<dbReference type="Proteomes" id="UP000694255">
    <property type="component" value="Unassembled WGS sequence"/>
</dbReference>
<dbReference type="GO" id="GO:0005634">
    <property type="term" value="C:nucleus"/>
    <property type="evidence" value="ECO:0007669"/>
    <property type="project" value="TreeGrafter"/>
</dbReference>
<dbReference type="RefSeq" id="XP_049264621.1">
    <property type="nucleotide sequence ID" value="XM_049405773.1"/>
</dbReference>
<dbReference type="PANTHER" id="PTHR28083">
    <property type="entry name" value="GOOD FOR FULL DBP5 ACTIVITY PROTEIN 2"/>
    <property type="match status" value="1"/>
</dbReference>
<dbReference type="InterPro" id="IPR013520">
    <property type="entry name" value="Ribonucl_H"/>
</dbReference>
<comment type="caution">
    <text evidence="2">The sequence shown here is derived from an EMBL/GenBank/DDBJ whole genome shotgun (WGS) entry which is preliminary data.</text>
</comment>
<name>A0A8J5QMU1_9ASCO</name>
<feature type="domain" description="Exonuclease" evidence="1">
    <location>
        <begin position="67"/>
        <end position="242"/>
    </location>
</feature>
<dbReference type="EMBL" id="JAGSYN010000094">
    <property type="protein sequence ID" value="KAG7664389.1"/>
    <property type="molecule type" value="Genomic_DNA"/>
</dbReference>
<dbReference type="AlphaFoldDB" id="A0A8J5QMU1"/>
<gene>
    <name evidence="2" type="ORF">J8A68_002062</name>
</gene>
<dbReference type="SMART" id="SM00479">
    <property type="entry name" value="EXOIII"/>
    <property type="match status" value="1"/>
</dbReference>
<protein>
    <recommendedName>
        <fullName evidence="1">Exonuclease domain-containing protein</fullName>
    </recommendedName>
</protein>
<dbReference type="PANTHER" id="PTHR28083:SF1">
    <property type="entry name" value="GOOD FOR FULL DBP5 ACTIVITY PROTEIN 2"/>
    <property type="match status" value="1"/>
</dbReference>
<proteinExistence type="predicted"/>
<evidence type="ECO:0000313" key="2">
    <source>
        <dbReference type="EMBL" id="KAG7664389.1"/>
    </source>
</evidence>
<dbReference type="GeneID" id="73468863"/>
<keyword evidence="3" id="KW-1185">Reference proteome</keyword>
<organism evidence="2 3">
    <name type="scientific">[Candida] subhashii</name>
    <dbReference type="NCBI Taxonomy" id="561895"/>
    <lineage>
        <taxon>Eukaryota</taxon>
        <taxon>Fungi</taxon>
        <taxon>Dikarya</taxon>
        <taxon>Ascomycota</taxon>
        <taxon>Saccharomycotina</taxon>
        <taxon>Pichiomycetes</taxon>
        <taxon>Debaryomycetaceae</taxon>
        <taxon>Spathaspora</taxon>
    </lineage>
</organism>
<dbReference type="OrthoDB" id="5953249at2759"/>
<dbReference type="InterPro" id="IPR040151">
    <property type="entry name" value="Gfd2/YDR514C-like"/>
</dbReference>
<accession>A0A8J5QMU1</accession>
<evidence type="ECO:0000313" key="3">
    <source>
        <dbReference type="Proteomes" id="UP000694255"/>
    </source>
</evidence>
<evidence type="ECO:0000259" key="1">
    <source>
        <dbReference type="SMART" id="SM00479"/>
    </source>
</evidence>